<dbReference type="Proteomes" id="UP000730482">
    <property type="component" value="Unassembled WGS sequence"/>
</dbReference>
<proteinExistence type="predicted"/>
<keyword evidence="1" id="KW-1133">Transmembrane helix</keyword>
<evidence type="ECO:0000313" key="2">
    <source>
        <dbReference type="EMBL" id="MBS2551476.1"/>
    </source>
</evidence>
<organism evidence="2 3">
    <name type="scientific">Catenulispora pinistramenti</name>
    <dbReference type="NCBI Taxonomy" id="2705254"/>
    <lineage>
        <taxon>Bacteria</taxon>
        <taxon>Bacillati</taxon>
        <taxon>Actinomycetota</taxon>
        <taxon>Actinomycetes</taxon>
        <taxon>Catenulisporales</taxon>
        <taxon>Catenulisporaceae</taxon>
        <taxon>Catenulispora</taxon>
    </lineage>
</organism>
<evidence type="ECO:0000313" key="3">
    <source>
        <dbReference type="Proteomes" id="UP000730482"/>
    </source>
</evidence>
<name>A0ABS5KZJ2_9ACTN</name>
<feature type="transmembrane region" description="Helical" evidence="1">
    <location>
        <begin position="86"/>
        <end position="104"/>
    </location>
</feature>
<accession>A0ABS5KZJ2</accession>
<sequence length="148" mass="14694">MGRKILIFAGALALAAEALGTLVVAAAFYGFVAFGNGVKFGPAGPGLLKIVAVALNLALCAALLLGAVILILAAFGMVLNSFMQGLMMAIAALQLFVTIVVTGLTGWTQLFILGGIFVLVAGALAVAMVTPNAPTPEPGPVDGAPTAA</sequence>
<protein>
    <recommendedName>
        <fullName evidence="4">Integral membrane protein</fullName>
    </recommendedName>
</protein>
<evidence type="ECO:0008006" key="4">
    <source>
        <dbReference type="Google" id="ProtNLM"/>
    </source>
</evidence>
<gene>
    <name evidence="2" type="ORF">KGQ19_31875</name>
</gene>
<dbReference type="EMBL" id="JAAFYZ010000141">
    <property type="protein sequence ID" value="MBS2551476.1"/>
    <property type="molecule type" value="Genomic_DNA"/>
</dbReference>
<keyword evidence="1" id="KW-0472">Membrane</keyword>
<dbReference type="RefSeq" id="WP_212016062.1">
    <property type="nucleotide sequence ID" value="NZ_JAAFYZ010000141.1"/>
</dbReference>
<keyword evidence="3" id="KW-1185">Reference proteome</keyword>
<keyword evidence="1" id="KW-0812">Transmembrane</keyword>
<evidence type="ECO:0000256" key="1">
    <source>
        <dbReference type="SAM" id="Phobius"/>
    </source>
</evidence>
<feature type="transmembrane region" description="Helical" evidence="1">
    <location>
        <begin position="49"/>
        <end position="79"/>
    </location>
</feature>
<reference evidence="2 3" key="1">
    <citation type="submission" date="2020-02" db="EMBL/GenBank/DDBJ databases">
        <title>Acidophilic actinobacteria isolated from forest soil.</title>
        <authorList>
            <person name="Golinska P."/>
        </authorList>
    </citation>
    <scope>NUCLEOTIDE SEQUENCE [LARGE SCALE GENOMIC DNA]</scope>
    <source>
        <strain evidence="2 3">NL8</strain>
    </source>
</reference>
<feature type="transmembrane region" description="Helical" evidence="1">
    <location>
        <begin position="110"/>
        <end position="129"/>
    </location>
</feature>
<comment type="caution">
    <text evidence="2">The sequence shown here is derived from an EMBL/GenBank/DDBJ whole genome shotgun (WGS) entry which is preliminary data.</text>
</comment>